<protein>
    <recommendedName>
        <fullName evidence="2">DUF7869 domain-containing protein</fullName>
    </recommendedName>
</protein>
<dbReference type="Pfam" id="PF25273">
    <property type="entry name" value="DUF7869"/>
    <property type="match status" value="1"/>
</dbReference>
<name>A0ABP0IHU0_9DINO</name>
<dbReference type="EMBL" id="CAXAMM010004025">
    <property type="protein sequence ID" value="CAK9002166.1"/>
    <property type="molecule type" value="Genomic_DNA"/>
</dbReference>
<feature type="non-terminal residue" evidence="3">
    <location>
        <position position="1"/>
    </location>
</feature>
<comment type="caution">
    <text evidence="3">The sequence shown here is derived from an EMBL/GenBank/DDBJ whole genome shotgun (WGS) entry which is preliminary data.</text>
</comment>
<dbReference type="PANTHER" id="PTHR33153">
    <property type="entry name" value="MYND-TYPE DOMAIN-CONTAINING PROTEIN"/>
    <property type="match status" value="1"/>
</dbReference>
<gene>
    <name evidence="3" type="ORF">SCF082_LOCUS7225</name>
</gene>
<reference evidence="3 4" key="1">
    <citation type="submission" date="2024-02" db="EMBL/GenBank/DDBJ databases">
        <authorList>
            <person name="Chen Y."/>
            <person name="Shah S."/>
            <person name="Dougan E. K."/>
            <person name="Thang M."/>
            <person name="Chan C."/>
        </authorList>
    </citation>
    <scope>NUCLEOTIDE SEQUENCE [LARGE SCALE GENOMIC DNA]</scope>
</reference>
<evidence type="ECO:0000313" key="4">
    <source>
        <dbReference type="Proteomes" id="UP001642464"/>
    </source>
</evidence>
<evidence type="ECO:0000256" key="1">
    <source>
        <dbReference type="SAM" id="MobiDB-lite"/>
    </source>
</evidence>
<organism evidence="3 4">
    <name type="scientific">Durusdinium trenchii</name>
    <dbReference type="NCBI Taxonomy" id="1381693"/>
    <lineage>
        <taxon>Eukaryota</taxon>
        <taxon>Sar</taxon>
        <taxon>Alveolata</taxon>
        <taxon>Dinophyceae</taxon>
        <taxon>Suessiales</taxon>
        <taxon>Symbiodiniaceae</taxon>
        <taxon>Durusdinium</taxon>
    </lineage>
</organism>
<keyword evidence="4" id="KW-1185">Reference proteome</keyword>
<feature type="region of interest" description="Disordered" evidence="1">
    <location>
        <begin position="657"/>
        <end position="680"/>
    </location>
</feature>
<dbReference type="PANTHER" id="PTHR33153:SF3">
    <property type="entry name" value="TRAFFICKING PROTEIN PARTICLE COMPLEX SUBUNIT 11 DOMAIN-CONTAINING PROTEIN"/>
    <property type="match status" value="1"/>
</dbReference>
<dbReference type="InterPro" id="IPR057191">
    <property type="entry name" value="DUF7869"/>
</dbReference>
<evidence type="ECO:0000259" key="2">
    <source>
        <dbReference type="Pfam" id="PF25273"/>
    </source>
</evidence>
<dbReference type="Proteomes" id="UP001642464">
    <property type="component" value="Unassembled WGS sequence"/>
</dbReference>
<accession>A0ABP0IHU0</accession>
<proteinExistence type="predicted"/>
<evidence type="ECO:0000313" key="3">
    <source>
        <dbReference type="EMBL" id="CAK9002166.1"/>
    </source>
</evidence>
<sequence length="680" mass="77066">ESWLAELFNISVAGALSLDPSGPSSTTAIAPAEVFEATESEEDVLYDTDSGRFFASDDEILAASDDEQLCQQAQKRIRTEGSSGKLIGVGDSTIEKIRHGKPALTNKNRPPQPKRPMFGFTLRGVENLWEHIVTFLWHIYHTEAEVMPNQYALPGKRSDETPFPEEGRDLDDDLRIITKFSRALETTYSDVDVNMIGPGTFRGLVRALPYGTRTELYFEYCAYTEARGLPCASQSTFLRVANTILKPGVREGHLRFRKINEHGQCDRCWHLKHAISCARTDEEKLNSRKAHHRHVLSQWLDRQQYASLQAMAHNFFEALFQESIRAAQNLGVSCSALSLAVDGMDQAKYKVPRVRCRQSKTFQKLWRPSLHVIGALAHSCGVWFYVSEEDLRKDAATQAEVISRTLDDILAHHNCLPHGLALQMDNTCREGKNQFLQAWMVLQVVLGNFRWTLSSYLRQAALLTRREFSTPEDVVALMDGSYRPEHEPERLRRHSRRPKVECHALKLDVTADWKHWCAVEEIRGVEPHSADVLVLAKKFMSDPEPFRVIALVPASVCCQLREAFVQPSGNSSRRPISENVKQKISAVGPQCAQQKIITPDALAYLLSWTDGTLPRIPRPASYQCLALRRYPIDLRPPPAPRRAWRAPGRFRVIHVIEREADEAPSDDEDRRGAIELEDDE</sequence>
<feature type="domain" description="DUF7869" evidence="2">
    <location>
        <begin position="362"/>
        <end position="457"/>
    </location>
</feature>